<comment type="similarity">
    <text evidence="3">Belongs to the AB hydrolase superfamily. MenH family.</text>
</comment>
<protein>
    <recommendedName>
        <fullName evidence="3">Putative 2-succinyl-6-hydroxy-2,4-cyclohexadiene-1-carboxylate synthase</fullName>
        <shortName evidence="3">SHCHC synthase</shortName>
        <ecNumber evidence="3">4.2.99.20</ecNumber>
    </recommendedName>
</protein>
<comment type="pathway">
    <text evidence="3">Quinol/quinone metabolism; menaquinone biosynthesis.</text>
</comment>
<dbReference type="GO" id="GO:0009234">
    <property type="term" value="P:menaquinone biosynthetic process"/>
    <property type="evidence" value="ECO:0007669"/>
    <property type="project" value="UniProtKB-UniRule"/>
</dbReference>
<dbReference type="NCBIfam" id="TIGR03695">
    <property type="entry name" value="menH_SHCHC"/>
    <property type="match status" value="1"/>
</dbReference>
<dbReference type="InterPro" id="IPR022485">
    <property type="entry name" value="SHCHC_synthase_MenH"/>
</dbReference>
<dbReference type="SUPFAM" id="SSF53474">
    <property type="entry name" value="alpha/beta-Hydrolases"/>
    <property type="match status" value="1"/>
</dbReference>
<dbReference type="AlphaFoldDB" id="A0A1L9AZY9"/>
<comment type="catalytic activity">
    <reaction evidence="3">
        <text>5-enolpyruvoyl-6-hydroxy-2-succinyl-cyclohex-3-ene-1-carboxylate = (1R,6R)-6-hydroxy-2-succinyl-cyclohexa-2,4-diene-1-carboxylate + pyruvate</text>
        <dbReference type="Rhea" id="RHEA:25597"/>
        <dbReference type="ChEBI" id="CHEBI:15361"/>
        <dbReference type="ChEBI" id="CHEBI:58689"/>
        <dbReference type="ChEBI" id="CHEBI:58818"/>
        <dbReference type="EC" id="4.2.99.20"/>
    </reaction>
</comment>
<keyword evidence="2 3" id="KW-0456">Lyase</keyword>
<reference evidence="6 7" key="2">
    <citation type="submission" date="2016-12" db="EMBL/GenBank/DDBJ databases">
        <title>Draft Genome Sequence of Cystobacter ferrugineus Strain Cbfe23.</title>
        <authorList>
            <person name="Akbar S."/>
            <person name="Dowd S.E."/>
            <person name="Stevens D.C."/>
        </authorList>
    </citation>
    <scope>NUCLEOTIDE SEQUENCE [LARGE SCALE GENOMIC DNA]</scope>
    <source>
        <strain evidence="6 7">Cbfe23</strain>
    </source>
</reference>
<sequence length="299" mass="33555">MALKLAYETWGEGEHPLLLVHGFTGNRTSFDHLRSLWSPHVKAIVVELPGHGQTPLPTRPGREGFLETLDALYAVLDELNVARTNLLGYSQGARFALAAVMRRPERFTRLIMESGSPGLHRRQHRTERRVKDSELALFLRQKGLTAFMDYWESLPLFAGLQRLPEDRRAALRARRLANTAEGLAGALECLGLGVQPDYWPELQRQRLPTLLLTGALDEKFTLTARRMAEELPVVYRRAFEGCTHAPHLEVPEEFAQEVLSFIRTPWYESPEFESTGADASPAPVASVDPSLPSKSQPTP</sequence>
<evidence type="ECO:0000256" key="3">
    <source>
        <dbReference type="HAMAP-Rule" id="MF_01660"/>
    </source>
</evidence>
<dbReference type="Gene3D" id="3.40.50.1820">
    <property type="entry name" value="alpha/beta hydrolase"/>
    <property type="match status" value="1"/>
</dbReference>
<dbReference type="GO" id="GO:0070205">
    <property type="term" value="F:2-succinyl-6-hydroxy-2,4-cyclohexadiene-1-carboxylate synthase activity"/>
    <property type="evidence" value="ECO:0007669"/>
    <property type="project" value="UniProtKB-UniRule"/>
</dbReference>
<dbReference type="OrthoDB" id="9804723at2"/>
<organism evidence="6 7">
    <name type="scientific">Cystobacter ferrugineus</name>
    <dbReference type="NCBI Taxonomy" id="83449"/>
    <lineage>
        <taxon>Bacteria</taxon>
        <taxon>Pseudomonadati</taxon>
        <taxon>Myxococcota</taxon>
        <taxon>Myxococcia</taxon>
        <taxon>Myxococcales</taxon>
        <taxon>Cystobacterineae</taxon>
        <taxon>Archangiaceae</taxon>
        <taxon>Cystobacter</taxon>
    </lineage>
</organism>
<gene>
    <name evidence="3" type="primary">menH</name>
    <name evidence="6" type="ORF">BON30_36550</name>
</gene>
<dbReference type="PANTHER" id="PTHR42916:SF1">
    <property type="entry name" value="PROTEIN PHYLLO, CHLOROPLASTIC"/>
    <property type="match status" value="1"/>
</dbReference>
<accession>A0A1L9AZY9</accession>
<evidence type="ECO:0000313" key="6">
    <source>
        <dbReference type="EMBL" id="OJH35588.1"/>
    </source>
</evidence>
<name>A0A1L9AZY9_9BACT</name>
<comment type="function">
    <text evidence="3">Catalyzes a proton abstraction reaction that results in 2,5-elimination of pyruvate from 2-succinyl-5-enolpyruvyl-6-hydroxy-3-cyclohexene-1-carboxylate (SEPHCHC) and the formation of 2-succinyl-6-hydroxy-2,4-cyclohexadiene-1-carboxylate (SHCHC).</text>
</comment>
<proteinExistence type="inferred from homology"/>
<dbReference type="PANTHER" id="PTHR42916">
    <property type="entry name" value="2-SUCCINYL-5-ENOLPYRUVYL-6-HYDROXY-3-CYCLOHEXENE-1-CARBOXYLATE SYNTHASE"/>
    <property type="match status" value="1"/>
</dbReference>
<feature type="region of interest" description="Disordered" evidence="4">
    <location>
        <begin position="271"/>
        <end position="299"/>
    </location>
</feature>
<dbReference type="Pfam" id="PF00561">
    <property type="entry name" value="Abhydrolase_1"/>
    <property type="match status" value="1"/>
</dbReference>
<dbReference type="PRINTS" id="PR00111">
    <property type="entry name" value="ABHYDROLASE"/>
</dbReference>
<dbReference type="RefSeq" id="WP_071903165.1">
    <property type="nucleotide sequence ID" value="NZ_MPIN01000013.1"/>
</dbReference>
<evidence type="ECO:0000259" key="5">
    <source>
        <dbReference type="Pfam" id="PF00561"/>
    </source>
</evidence>
<dbReference type="UniPathway" id="UPA01057">
    <property type="reaction ID" value="UER00900"/>
</dbReference>
<evidence type="ECO:0000256" key="1">
    <source>
        <dbReference type="ARBA" id="ARBA00022428"/>
    </source>
</evidence>
<reference evidence="7" key="1">
    <citation type="submission" date="2016-11" db="EMBL/GenBank/DDBJ databases">
        <authorList>
            <person name="Shukria A."/>
            <person name="Stevens D.C."/>
        </authorList>
    </citation>
    <scope>NUCLEOTIDE SEQUENCE [LARGE SCALE GENOMIC DNA]</scope>
    <source>
        <strain evidence="7">Cbfe23</strain>
    </source>
</reference>
<dbReference type="HAMAP" id="MF_01660">
    <property type="entry name" value="MenH"/>
    <property type="match status" value="1"/>
</dbReference>
<dbReference type="Proteomes" id="UP000182229">
    <property type="component" value="Unassembled WGS sequence"/>
</dbReference>
<keyword evidence="1 3" id="KW-0474">Menaquinone biosynthesis</keyword>
<evidence type="ECO:0000256" key="2">
    <source>
        <dbReference type="ARBA" id="ARBA00023239"/>
    </source>
</evidence>
<comment type="subunit">
    <text evidence="3">Monomer.</text>
</comment>
<comment type="pathway">
    <text evidence="3">Quinol/quinone metabolism; 1,4-dihydroxy-2-naphthoate biosynthesis; 1,4-dihydroxy-2-naphthoate from chorismate: step 3/7.</text>
</comment>
<keyword evidence="7" id="KW-1185">Reference proteome</keyword>
<dbReference type="InterPro" id="IPR029058">
    <property type="entry name" value="AB_hydrolase_fold"/>
</dbReference>
<feature type="domain" description="AB hydrolase-1" evidence="5">
    <location>
        <begin position="16"/>
        <end position="249"/>
    </location>
</feature>
<dbReference type="InterPro" id="IPR000073">
    <property type="entry name" value="AB_hydrolase_1"/>
</dbReference>
<dbReference type="EC" id="4.2.99.20" evidence="3"/>
<comment type="caution">
    <text evidence="6">The sequence shown here is derived from an EMBL/GenBank/DDBJ whole genome shotgun (WGS) entry which is preliminary data.</text>
</comment>
<evidence type="ECO:0000256" key="4">
    <source>
        <dbReference type="SAM" id="MobiDB-lite"/>
    </source>
</evidence>
<evidence type="ECO:0000313" key="7">
    <source>
        <dbReference type="Proteomes" id="UP000182229"/>
    </source>
</evidence>
<dbReference type="EMBL" id="MPIN01000013">
    <property type="protein sequence ID" value="OJH35588.1"/>
    <property type="molecule type" value="Genomic_DNA"/>
</dbReference>
<dbReference type="STRING" id="83449.BON30_36550"/>
<dbReference type="UniPathway" id="UPA00079"/>